<evidence type="ECO:0000313" key="1">
    <source>
        <dbReference type="EMBL" id="QTP72363.1"/>
    </source>
</evidence>
<dbReference type="EMBL" id="MT711185">
    <property type="protein sequence ID" value="QTP72363.1"/>
    <property type="molecule type" value="Genomic_RNA"/>
</dbReference>
<proteinExistence type="predicted"/>
<name>A0A8A8Q6M2_9VIRU</name>
<reference evidence="1" key="1">
    <citation type="submission" date="2020-07" db="EMBL/GenBank/DDBJ databases">
        <title>Novel mycoviruses discovered in the mycovirome of a necrotrophic fungus.</title>
        <authorList>
            <person name="Ruiz-Padilla A."/>
            <person name="Rodriguez-Romero J."/>
            <person name="Gomez-Cid I."/>
            <person name="Pacifico D."/>
            <person name="Ayllon M.A."/>
        </authorList>
    </citation>
    <scope>NUCLEOTIDE SEQUENCE</scope>
    <source>
        <strain evidence="1">BCS8_DN10205</strain>
    </source>
</reference>
<accession>A0A8A8Q6M2</accession>
<protein>
    <submittedName>
        <fullName evidence="1">Uncharacterized protein</fullName>
    </submittedName>
</protein>
<sequence>MNLNPLQTDIPYDDMGGAVWNPLDFLPKREETMVHGDVSVFQDIARDSFEICTKYDIEGVTPIQGKAVGMEVGDDRVDTSRSAPTLGRVLSVQERVMGMRTSWEDTVISKRIHNFCEVTNSLPTDPNGSFDICRRIGDFSKLEYTDAVILRIIIDCSKGEASHSSTAVGKAGMLASRCNTPRSEHRSSLHLASYIQDGCLRTAYSADPKYLPGIMGGSGHRALFDSPTNLYLSVKAYRGGGYDRLYGSATKEIRQCIDQLDDGKGATPVLSLRLRDRQEYLHGTYADKILVPSKTLQSFGQVPLPEPLYKATGAQNRFQSTEARLVRTKHLIGRKDAEREVEKTHRTQHALFGTTDTMHVTRKAALQRRLARKKFSNALQGNTAFMRLLNRCANGHEVETLQKEGFLSLDCGVTAFTKWDADWLFAGGKGETHSIDSLTSTEDMFLRAEVSTEESFRIGNIPLRVLTSGKARYETTKSKVGLYQINDSMVEWADHIVERLIEEREKWKTPLHPSVLNSVFNENREWVNDDTLLIAQCLIDVQGLTKAAYVCLISDDRRLGNQMANTCNVNVIRISPRSVILKIPRERWTSDTVVTMAEASALLMQTHYAGSKLSGVYLDTGSVASACAKYSDTDSSPGKRVFKFRETISTGYNVHGQRYNQYLLRTEEVEVPLLYECHTNVYRGRRYKWQKPLENVYSGKGSWRKPTVDFAQ</sequence>
<organism evidence="1">
    <name type="scientific">Botrytis cinerea binarnavirus 3</name>
    <dbReference type="NCBI Taxonomy" id="2802528"/>
    <lineage>
        <taxon>Viruses</taxon>
        <taxon>Riboviria</taxon>
        <taxon>Orthornavirae</taxon>
        <taxon>Lenarviricota</taxon>
        <taxon>Amabiliviricetes</taxon>
        <taxon>Wolframvirales</taxon>
        <taxon>Narnaviridae</taxon>
    </lineage>
</organism>